<accession>A0A2P7TYR2</accession>
<keyword evidence="3" id="KW-0812">Transmembrane</keyword>
<dbReference type="GO" id="GO:0030313">
    <property type="term" value="C:cell envelope"/>
    <property type="evidence" value="ECO:0007669"/>
    <property type="project" value="UniProtKB-SubCell"/>
</dbReference>
<dbReference type="Gene3D" id="2.40.30.170">
    <property type="match status" value="1"/>
</dbReference>
<proteinExistence type="predicted"/>
<evidence type="ECO:0000259" key="5">
    <source>
        <dbReference type="Pfam" id="PF25963"/>
    </source>
</evidence>
<evidence type="ECO:0000313" key="7">
    <source>
        <dbReference type="Proteomes" id="UP000241868"/>
    </source>
</evidence>
<feature type="domain" description="Multidrug export protein EmrA/FarA alpha-helical hairpin" evidence="4">
    <location>
        <begin position="101"/>
        <end position="223"/>
    </location>
</feature>
<gene>
    <name evidence="6" type="ORF">C7N83_10195</name>
</gene>
<dbReference type="Gene3D" id="2.40.50.100">
    <property type="match status" value="1"/>
</dbReference>
<comment type="subcellular location">
    <subcellularLocation>
        <location evidence="1">Cell envelope</location>
    </subcellularLocation>
</comment>
<feature type="compositionally biased region" description="Polar residues" evidence="2">
    <location>
        <begin position="1"/>
        <end position="11"/>
    </location>
</feature>
<dbReference type="GO" id="GO:0055085">
    <property type="term" value="P:transmembrane transport"/>
    <property type="evidence" value="ECO:0007669"/>
    <property type="project" value="InterPro"/>
</dbReference>
<feature type="transmembrane region" description="Helical" evidence="3">
    <location>
        <begin position="30"/>
        <end position="51"/>
    </location>
</feature>
<reference evidence="6 7" key="1">
    <citation type="submission" date="2018-03" db="EMBL/GenBank/DDBJ databases">
        <title>Neisseria weixii sp. nov., isolated from the intestinal contents of Tibetan Plateau pika (Ochotona curzoniae) in Yushu, Qinghai Province, China.</title>
        <authorList>
            <person name="Gui Z."/>
        </authorList>
    </citation>
    <scope>NUCLEOTIDE SEQUENCE [LARGE SCALE GENOMIC DNA]</scope>
    <source>
        <strain evidence="6 7">ATCC 51483</strain>
    </source>
</reference>
<feature type="domain" description="p-hydroxybenzoic acid efflux pump subunit AaeA-like beta-barrel" evidence="5">
    <location>
        <begin position="259"/>
        <end position="352"/>
    </location>
</feature>
<dbReference type="RefSeq" id="WP_106742468.1">
    <property type="nucleotide sequence ID" value="NZ_PXYY01000073.1"/>
</dbReference>
<dbReference type="EMBL" id="PXYY01000073">
    <property type="protein sequence ID" value="PSJ79783.1"/>
    <property type="molecule type" value="Genomic_DNA"/>
</dbReference>
<dbReference type="OrthoDB" id="9811754at2"/>
<name>A0A2P7TYR2_9NEIS</name>
<dbReference type="PANTHER" id="PTHR30386:SF19">
    <property type="entry name" value="MULTIDRUG EXPORT PROTEIN EMRA-RELATED"/>
    <property type="match status" value="1"/>
</dbReference>
<dbReference type="InterPro" id="IPR058634">
    <property type="entry name" value="AaeA-lik-b-barrel"/>
</dbReference>
<comment type="caution">
    <text evidence="6">The sequence shown here is derived from an EMBL/GenBank/DDBJ whole genome shotgun (WGS) entry which is preliminary data.</text>
</comment>
<dbReference type="Pfam" id="PF25963">
    <property type="entry name" value="Beta-barrel_AAEA"/>
    <property type="match status" value="1"/>
</dbReference>
<dbReference type="InterPro" id="IPR058633">
    <property type="entry name" value="EmrA/FarA_HH"/>
</dbReference>
<evidence type="ECO:0000256" key="3">
    <source>
        <dbReference type="SAM" id="Phobius"/>
    </source>
</evidence>
<keyword evidence="7" id="KW-1185">Reference proteome</keyword>
<dbReference type="Proteomes" id="UP000241868">
    <property type="component" value="Unassembled WGS sequence"/>
</dbReference>
<keyword evidence="3" id="KW-1133">Transmembrane helix</keyword>
<evidence type="ECO:0000259" key="4">
    <source>
        <dbReference type="Pfam" id="PF25885"/>
    </source>
</evidence>
<dbReference type="Pfam" id="PF25885">
    <property type="entry name" value="HH_EMRA"/>
    <property type="match status" value="1"/>
</dbReference>
<keyword evidence="3" id="KW-0472">Membrane</keyword>
<organism evidence="6 7">
    <name type="scientific">Neisseria iguanae</name>
    <dbReference type="NCBI Taxonomy" id="90242"/>
    <lineage>
        <taxon>Bacteria</taxon>
        <taxon>Pseudomonadati</taxon>
        <taxon>Pseudomonadota</taxon>
        <taxon>Betaproteobacteria</taxon>
        <taxon>Neisseriales</taxon>
        <taxon>Neisseriaceae</taxon>
        <taxon>Neisseria</taxon>
    </lineage>
</organism>
<feature type="region of interest" description="Disordered" evidence="2">
    <location>
        <begin position="1"/>
        <end position="20"/>
    </location>
</feature>
<sequence length="397" mass="43082">MSNKQDSNQAQKPLAVETVSGSRGHRTHNLTIFTLLFIVLALGAALVYFLMLQNEEATDDAYVAGHLVQITPQVNGTVRKVMVDDTDVVKKGDVLVSLDDTDFQLAYDRAQNELIQAIRQNKQQTASNSQLRAEVLLRKAELAKVQSDLVRREALAGTDAISGEELSHARAAVVQAQAALKAVEAQEAAGQAALGNNIPLRQQPAVQTAVSHIKDAWLNLQRTQIRSPMTGQVAKRNIQVGQRIQQGTALMAVVPLHNLWVDANFKETQLRKMKIGQPVQMVTDLYGDKVIYHGKVIGLSAGTGNAFAVPSTPNTADSWTRVAQRVPVRISLDEKELAANPLRVGLSMTVTVDISSAGKGKNMAATVEKNTVLPEADSVDWAAADALIEQIFEKYAK</sequence>
<dbReference type="SUPFAM" id="SSF111369">
    <property type="entry name" value="HlyD-like secretion proteins"/>
    <property type="match status" value="2"/>
</dbReference>
<protein>
    <submittedName>
        <fullName evidence="6">Hemolysin D</fullName>
    </submittedName>
</protein>
<evidence type="ECO:0000256" key="1">
    <source>
        <dbReference type="ARBA" id="ARBA00004196"/>
    </source>
</evidence>
<evidence type="ECO:0000313" key="6">
    <source>
        <dbReference type="EMBL" id="PSJ79783.1"/>
    </source>
</evidence>
<dbReference type="AlphaFoldDB" id="A0A2P7TYR2"/>
<dbReference type="InterPro" id="IPR050739">
    <property type="entry name" value="MFP"/>
</dbReference>
<dbReference type="Gene3D" id="1.10.287.470">
    <property type="entry name" value="Helix hairpin bin"/>
    <property type="match status" value="1"/>
</dbReference>
<evidence type="ECO:0000256" key="2">
    <source>
        <dbReference type="SAM" id="MobiDB-lite"/>
    </source>
</evidence>
<dbReference type="PANTHER" id="PTHR30386">
    <property type="entry name" value="MEMBRANE FUSION SUBUNIT OF EMRAB-TOLC MULTIDRUG EFFLUX PUMP"/>
    <property type="match status" value="1"/>
</dbReference>